<dbReference type="CDD" id="cd11614">
    <property type="entry name" value="SAF_CpaB_FlgA_like"/>
    <property type="match status" value="1"/>
</dbReference>
<dbReference type="RefSeq" id="WP_374038687.1">
    <property type="nucleotide sequence ID" value="NZ_CP169082.1"/>
</dbReference>
<dbReference type="InterPro" id="IPR013974">
    <property type="entry name" value="SAF"/>
</dbReference>
<proteinExistence type="predicted"/>
<comment type="caution">
    <text evidence="7">The sequence shown here is derived from an EMBL/GenBank/DDBJ whole genome shotgun (WGS) entry which is preliminary data.</text>
</comment>
<feature type="domain" description="SAF" evidence="6">
    <location>
        <begin position="118"/>
        <end position="180"/>
    </location>
</feature>
<keyword evidence="3" id="KW-0574">Periplasm</keyword>
<gene>
    <name evidence="7" type="primary">flgA</name>
    <name evidence="7" type="ORF">ACFPIE_02505</name>
</gene>
<dbReference type="Pfam" id="PF13144">
    <property type="entry name" value="ChapFlgA"/>
    <property type="match status" value="1"/>
</dbReference>
<keyword evidence="7" id="KW-0966">Cell projection</keyword>
<evidence type="ECO:0000256" key="2">
    <source>
        <dbReference type="ARBA" id="ARBA00022729"/>
    </source>
</evidence>
<dbReference type="EMBL" id="JBHSLF010000004">
    <property type="protein sequence ID" value="MFC5342767.1"/>
    <property type="molecule type" value="Genomic_DNA"/>
</dbReference>
<sequence length="256" mass="25676">MTRLLTLVAALALVASPALADPVTLKANPVDDDGRVTLGDIFDGAGAASGVVVANRAGPSVVFEAGQLQAMASRAGLQWPNPQGLRRVVVRNAAMAPGAAPAVAGAATAAIAQRGATVEVLTYARNLAAGDVLQPEDVIWSTVQAHLAQGVSPSDPDMVVGQSARRALRAGAVVGARDLISPRVIARNDMVEVAFIAGGVTLTVTGRATRDAAVGEPVPVLNTTSGRTIDAIASGPGQARAGAGARAQASTQFAAR</sequence>
<evidence type="ECO:0000313" key="8">
    <source>
        <dbReference type="Proteomes" id="UP001596152"/>
    </source>
</evidence>
<dbReference type="Proteomes" id="UP001596152">
    <property type="component" value="Unassembled WGS sequence"/>
</dbReference>
<dbReference type="Gene3D" id="2.30.30.760">
    <property type="match status" value="1"/>
</dbReference>
<protein>
    <submittedName>
        <fullName evidence="7">Flagellar basal body P-ring formation chaperone FlgA</fullName>
    </submittedName>
</protein>
<organism evidence="7 8">
    <name type="scientific">Brevundimonas staleyi</name>
    <dbReference type="NCBI Taxonomy" id="74326"/>
    <lineage>
        <taxon>Bacteria</taxon>
        <taxon>Pseudomonadati</taxon>
        <taxon>Pseudomonadota</taxon>
        <taxon>Alphaproteobacteria</taxon>
        <taxon>Caulobacterales</taxon>
        <taxon>Caulobacteraceae</taxon>
        <taxon>Brevundimonas</taxon>
    </lineage>
</organism>
<reference evidence="8" key="1">
    <citation type="journal article" date="2019" name="Int. J. Syst. Evol. Microbiol.">
        <title>The Global Catalogue of Microorganisms (GCM) 10K type strain sequencing project: providing services to taxonomists for standard genome sequencing and annotation.</title>
        <authorList>
            <consortium name="The Broad Institute Genomics Platform"/>
            <consortium name="The Broad Institute Genome Sequencing Center for Infectious Disease"/>
            <person name="Wu L."/>
            <person name="Ma J."/>
        </authorList>
    </citation>
    <scope>NUCLEOTIDE SEQUENCE [LARGE SCALE GENOMIC DNA]</scope>
    <source>
        <strain evidence="8">JCM 12125</strain>
    </source>
</reference>
<dbReference type="Gene3D" id="3.90.1210.10">
    <property type="entry name" value="Antifreeze-like/N-acetylneuraminic acid synthase C-terminal domain"/>
    <property type="match status" value="1"/>
</dbReference>
<accession>A0ABW0FPY9</accession>
<evidence type="ECO:0000256" key="1">
    <source>
        <dbReference type="ARBA" id="ARBA00004418"/>
    </source>
</evidence>
<feature type="signal peptide" evidence="5">
    <location>
        <begin position="1"/>
        <end position="20"/>
    </location>
</feature>
<keyword evidence="7" id="KW-0282">Flagellum</keyword>
<name>A0ABW0FPY9_9CAUL</name>
<evidence type="ECO:0000313" key="7">
    <source>
        <dbReference type="EMBL" id="MFC5342767.1"/>
    </source>
</evidence>
<feature type="region of interest" description="Disordered" evidence="4">
    <location>
        <begin position="236"/>
        <end position="256"/>
    </location>
</feature>
<keyword evidence="8" id="KW-1185">Reference proteome</keyword>
<evidence type="ECO:0000256" key="4">
    <source>
        <dbReference type="SAM" id="MobiDB-lite"/>
    </source>
</evidence>
<evidence type="ECO:0000256" key="3">
    <source>
        <dbReference type="ARBA" id="ARBA00022764"/>
    </source>
</evidence>
<comment type="subcellular location">
    <subcellularLocation>
        <location evidence="1">Periplasm</location>
    </subcellularLocation>
</comment>
<dbReference type="InterPro" id="IPR039246">
    <property type="entry name" value="Flagellar_FlgA"/>
</dbReference>
<keyword evidence="7" id="KW-0969">Cilium</keyword>
<evidence type="ECO:0000256" key="5">
    <source>
        <dbReference type="SAM" id="SignalP"/>
    </source>
</evidence>
<keyword evidence="2 5" id="KW-0732">Signal</keyword>
<dbReference type="NCBIfam" id="TIGR03170">
    <property type="entry name" value="flgA_cterm"/>
    <property type="match status" value="1"/>
</dbReference>
<feature type="chain" id="PRO_5046674502" evidence="5">
    <location>
        <begin position="21"/>
        <end position="256"/>
    </location>
</feature>
<dbReference type="InterPro" id="IPR017585">
    <property type="entry name" value="SAF_FlgA"/>
</dbReference>
<dbReference type="PANTHER" id="PTHR36307">
    <property type="entry name" value="FLAGELLA BASAL BODY P-RING FORMATION PROTEIN FLGA"/>
    <property type="match status" value="1"/>
</dbReference>
<feature type="compositionally biased region" description="Low complexity" evidence="4">
    <location>
        <begin position="236"/>
        <end position="250"/>
    </location>
</feature>
<dbReference type="SMART" id="SM00858">
    <property type="entry name" value="SAF"/>
    <property type="match status" value="1"/>
</dbReference>
<evidence type="ECO:0000259" key="6">
    <source>
        <dbReference type="SMART" id="SM00858"/>
    </source>
</evidence>
<dbReference type="PANTHER" id="PTHR36307:SF1">
    <property type="entry name" value="FLAGELLA BASAL BODY P-RING FORMATION PROTEIN FLGA"/>
    <property type="match status" value="1"/>
</dbReference>